<evidence type="ECO:0000313" key="1">
    <source>
        <dbReference type="EMBL" id="ACO94242.1"/>
    </source>
</evidence>
<dbReference type="RefSeq" id="YP_003358495.1">
    <property type="nucleotide sequence ID" value="NC_013693.1"/>
</dbReference>
<protein>
    <submittedName>
        <fullName evidence="1">Putative histone-like protein</fullName>
    </submittedName>
</protein>
<dbReference type="OrthoDB" id="14478at10239"/>
<keyword evidence="2" id="KW-1185">Reference proteome</keyword>
<dbReference type="GeneID" id="8683585"/>
<dbReference type="KEGG" id="vg:8683585"/>
<organism evidence="1 2">
    <name type="scientific">Shigella phage Ag3</name>
    <dbReference type="NCBI Taxonomy" id="637730"/>
    <lineage>
        <taxon>Viruses</taxon>
        <taxon>Duplodnaviria</taxon>
        <taxon>Heunggongvirae</taxon>
        <taxon>Uroviricota</taxon>
        <taxon>Caudoviricetes</taxon>
        <taxon>Pantevenvirales</taxon>
        <taxon>Ackermannviridae</taxon>
        <taxon>Aglimvirinae</taxon>
        <taxon>Agtrevirus</taxon>
        <taxon>Agtrevirus AG3</taxon>
    </lineage>
</organism>
<evidence type="ECO:0000313" key="2">
    <source>
        <dbReference type="Proteomes" id="UP000002614"/>
    </source>
</evidence>
<proteinExistence type="predicted"/>
<dbReference type="EMBL" id="FJ373894">
    <property type="protein sequence ID" value="ACO94242.1"/>
    <property type="molecule type" value="Genomic_DNA"/>
</dbReference>
<sequence length="170" mass="19276">MQSMIKRKVEISLNAHVEMIQQLVSDAYEIQKDRQSKGGVMDPTCPGNILHYRMLRWTGHTAALKKLLSKRFQAENDAYVFGVFHNSRERDALFHPSRNPQTGEELPIPDVDKKESTATIAHFMGTDIDKANIIVFSDTLHDPKRLAAAHEMLRNSRSAFTNLTLVVFLG</sequence>
<accession>C8XUB2</accession>
<name>C8XUB2_9CAUD</name>
<dbReference type="Proteomes" id="UP000002614">
    <property type="component" value="Segment"/>
</dbReference>
<gene>
    <name evidence="1" type="primary">orf00009</name>
</gene>
<reference evidence="1 2" key="1">
    <citation type="journal article" date="2011" name="Virol. J.">
        <title>A Shigella boydii bacteriophage which resembles Salmonella phage ViI.</title>
        <authorList>
            <person name="Anany H."/>
            <person name="Lingohr E.J."/>
            <person name="Villegas A."/>
            <person name="Ackermann H.W."/>
            <person name="She Y.M."/>
            <person name="Griffiths M.W."/>
            <person name="Kropinski A.M."/>
        </authorList>
    </citation>
    <scope>NUCLEOTIDE SEQUENCE [LARGE SCALE GENOMIC DNA]</scope>
</reference>